<dbReference type="RefSeq" id="XP_022254121.1">
    <property type="nucleotide sequence ID" value="XM_022398413.1"/>
</dbReference>
<evidence type="ECO:0000313" key="5">
    <source>
        <dbReference type="RefSeq" id="XP_022254121.1"/>
    </source>
</evidence>
<dbReference type="InterPro" id="IPR036420">
    <property type="entry name" value="BRCT_dom_sf"/>
</dbReference>
<dbReference type="Gene3D" id="3.40.50.10190">
    <property type="entry name" value="BRCT domain"/>
    <property type="match status" value="9"/>
</dbReference>
<evidence type="ECO:0000259" key="3">
    <source>
        <dbReference type="PROSITE" id="PS50172"/>
    </source>
</evidence>
<proteinExistence type="predicted"/>
<dbReference type="InterPro" id="IPR049936">
    <property type="entry name" value="TopBP1_BRCT_8"/>
</dbReference>
<reference evidence="5" key="1">
    <citation type="submission" date="2025-08" db="UniProtKB">
        <authorList>
            <consortium name="RefSeq"/>
        </authorList>
    </citation>
    <scope>IDENTIFICATION</scope>
    <source>
        <tissue evidence="5">Muscle</tissue>
    </source>
</reference>
<dbReference type="Pfam" id="PF16589">
    <property type="entry name" value="BRCT_2"/>
    <property type="match status" value="1"/>
</dbReference>
<feature type="domain" description="BRCT" evidence="3">
    <location>
        <begin position="695"/>
        <end position="792"/>
    </location>
</feature>
<feature type="compositionally biased region" description="Polar residues" evidence="2">
    <location>
        <begin position="1251"/>
        <end position="1265"/>
    </location>
</feature>
<evidence type="ECO:0000313" key="4">
    <source>
        <dbReference type="Proteomes" id="UP000694941"/>
    </source>
</evidence>
<dbReference type="CDD" id="cd17727">
    <property type="entry name" value="BRCT_TopBP1_rpt6"/>
    <property type="match status" value="1"/>
</dbReference>
<feature type="compositionally biased region" description="Low complexity" evidence="2">
    <location>
        <begin position="1290"/>
        <end position="1308"/>
    </location>
</feature>
<feature type="domain" description="BRCT" evidence="3">
    <location>
        <begin position="999"/>
        <end position="1090"/>
    </location>
</feature>
<keyword evidence="4" id="KW-1185">Reference proteome</keyword>
<dbReference type="CDD" id="cd17738">
    <property type="entry name" value="BRCT_TopBP1_rpt7"/>
    <property type="match status" value="1"/>
</dbReference>
<dbReference type="InterPro" id="IPR049542">
    <property type="entry name" value="TopBP1-like_BRCT0"/>
</dbReference>
<dbReference type="GeneID" id="106469850"/>
<evidence type="ECO:0000256" key="2">
    <source>
        <dbReference type="SAM" id="MobiDB-lite"/>
    </source>
</evidence>
<name>A0ABM1TE15_LIMPO</name>
<feature type="region of interest" description="Disordered" evidence="2">
    <location>
        <begin position="1247"/>
        <end position="1308"/>
    </location>
</feature>
<dbReference type="Pfam" id="PF00533">
    <property type="entry name" value="BRCT"/>
    <property type="match status" value="2"/>
</dbReference>
<dbReference type="Pfam" id="PF21298">
    <property type="entry name" value="TopBP1_BRCT0"/>
    <property type="match status" value="1"/>
</dbReference>
<feature type="domain" description="BRCT" evidence="3">
    <location>
        <begin position="1313"/>
        <end position="1399"/>
    </location>
</feature>
<feature type="region of interest" description="Disordered" evidence="2">
    <location>
        <begin position="1179"/>
        <end position="1201"/>
    </location>
</feature>
<feature type="domain" description="BRCT" evidence="3">
    <location>
        <begin position="412"/>
        <end position="502"/>
    </location>
</feature>
<dbReference type="Pfam" id="PF12738">
    <property type="entry name" value="PTCB-BRCT"/>
    <property type="match status" value="3"/>
</dbReference>
<feature type="region of interest" description="Disordered" evidence="2">
    <location>
        <begin position="1545"/>
        <end position="1568"/>
    </location>
</feature>
<evidence type="ECO:0000256" key="1">
    <source>
        <dbReference type="ARBA" id="ARBA00022737"/>
    </source>
</evidence>
<organism evidence="4 5">
    <name type="scientific">Limulus polyphemus</name>
    <name type="common">Atlantic horseshoe crab</name>
    <dbReference type="NCBI Taxonomy" id="6850"/>
    <lineage>
        <taxon>Eukaryota</taxon>
        <taxon>Metazoa</taxon>
        <taxon>Ecdysozoa</taxon>
        <taxon>Arthropoda</taxon>
        <taxon>Chelicerata</taxon>
        <taxon>Merostomata</taxon>
        <taxon>Xiphosura</taxon>
        <taxon>Limulidae</taxon>
        <taxon>Limulus</taxon>
    </lineage>
</organism>
<sequence>MIINNVIQSSKTNLISNSNTANQHSITESGTLISKLVNEKKETKADLGTMQGNISVSSVRYEVCFVIPDGKKVADLPESMRLAFSSLEASGIDSVWTSTQACLEIKEKENKLYIFDPFIGVAFDHLVSLNCRIMGPLCILTCLEHGEALPKRPYPVYSLAFRKMTITCSNVDKQTRLDIEKKVQLMGGNFIKDLTKSVTHLVAGEVGSKKYHVAANFSLPVMLPNWVEECWEQGQHQRIHASDPCFNIYRCPVFKGLNITVSQIESDERKKIQKIIEDNGGSYSGALKAKETTHLVLVEPKGEKFKFAKTWKLYCVKVEWIYDSISAGYCLDETLYQLVSEAKQEQETSTPKKNSVYPNQQAVDCSTIANVSSTSRLDETAQSDITIITAKPNRNSSLLESLNNLNVKEIQKKGNFLDGCQIFLSGWSGQLLEKLQKIINAAGGMRFNKLSENVTHVIVGDHSEDHIRLLSENSVRPFVVRLEWLIHCCKEGKLVDENPYSCLDTVVSKFQPEAIQIGLEPTSFKEKDNMEQRISLEKNSAPTDFSDIMNQYLPSDKTMDEVCLPLAKEANVAYDKHLSVFNPQEEKADVDNEKQNDNEEESDAYIFDGLRITIVGFGLKDTELLAEMVETNGGILINDTNKITPDIAVLPLTGGKVDVFAKEIVTNCWLQMCLENEKLLSFNGNPLFRPIVVKPENSPLNNCVLSFSQYAGTERDCLMHLAEVLGGTCQEYFVRKANKSRGLLPNTHLVVQNPEGSKYEAAKKWNIPAVKKDWLLETAESGEKALEEDFLVDSESVNVEDKKLIQNMEKCNSEVLKKNDETKTEEQRTENLTAANQEKELKSKLDTKSKMHDQILSSEQVKNDTDQRKPATPLIINQRVKELMRDEKVTPQRKVSDGSSTGVCSPSNFLIPGVEYFPQYDVTDALNCLDSPGSQRTPAIENSRRRRSSLPLEDFFKHNLSVALKNFGANEQPIEAEPQNKIEKGDISEKNESFHSKNKRERPLAGVVLCVSKKLSSKQGELNKIIGLLGGDYCWTYDSKCTHFVYQGKSSDITRELKLAKEQGKHIVCPDWVYACRDENELVDESLFPYSFNPRMSLSGQVSTKKVHVNYSQSGTEKELSKTPVKDAKGFINSSSYEIFNEIKDGRQEVSGETQAEVSKQLEEIMSATKTAKAGKCLSRRLNSSNGSNSSVNQNFSDRSKIKPEQNVQHENAGSNGIIASEASQSVPITWDDPLSRQEREKIAEQLARNGKQTQETQSLSPTTNHEPELEVEITEPMNDKSLVSESDKSTTNVNVNISSSGSTSNTAKVSNSNIMKFMLSGLSEEERDDYSALIEELGGKVSDLKCVDKTATHLIMKQPLKNEKFLASVASGKWVLHKSYMEACRQAGKFVDEKDHEWGGKACHYLLAKMPEKMVKIALCPHRWRVKIQDECLKNPNLNAGAFKDWKVLVLADRQKTSTYSRILTIGGAEVVQAAPPYFNLQGVTHAFIDLPNNSLSKTDLENLASAGIHCVKPEFLAFSLIEDPSPPPSEWLIPEVMHFLQESTADKKRKSGETTAINTSKRTRKR</sequence>
<dbReference type="PROSITE" id="PS50172">
    <property type="entry name" value="BRCT"/>
    <property type="match status" value="7"/>
</dbReference>
<feature type="compositionally biased region" description="Low complexity" evidence="2">
    <location>
        <begin position="1183"/>
        <end position="1197"/>
    </location>
</feature>
<dbReference type="SUPFAM" id="SSF52113">
    <property type="entry name" value="BRCT domain"/>
    <property type="match status" value="7"/>
</dbReference>
<dbReference type="CDD" id="cd17731">
    <property type="entry name" value="BRCT_TopBP1_rpt2_like"/>
    <property type="match status" value="1"/>
</dbReference>
<dbReference type="CDD" id="cd17749">
    <property type="entry name" value="BRCT_TopBP1_rpt4"/>
    <property type="match status" value="1"/>
</dbReference>
<feature type="domain" description="BRCT" evidence="3">
    <location>
        <begin position="249"/>
        <end position="338"/>
    </location>
</feature>
<dbReference type="Proteomes" id="UP000694941">
    <property type="component" value="Unplaced"/>
</dbReference>
<dbReference type="InterPro" id="IPR001357">
    <property type="entry name" value="BRCT_dom"/>
</dbReference>
<dbReference type="CDD" id="cd17728">
    <property type="entry name" value="BRCT_TopBP1_rpt8"/>
    <property type="match status" value="1"/>
</dbReference>
<feature type="domain" description="BRCT" evidence="3">
    <location>
        <begin position="602"/>
        <end position="687"/>
    </location>
</feature>
<gene>
    <name evidence="5" type="primary">LOC106469850</name>
</gene>
<feature type="domain" description="BRCT" evidence="3">
    <location>
        <begin position="156"/>
        <end position="235"/>
    </location>
</feature>
<dbReference type="SMART" id="SM00292">
    <property type="entry name" value="BRCT"/>
    <property type="match status" value="8"/>
</dbReference>
<dbReference type="PANTHER" id="PTHR13561">
    <property type="entry name" value="DNA REPLICATION REGULATOR DPB11-RELATED"/>
    <property type="match status" value="1"/>
</dbReference>
<protein>
    <submittedName>
        <fullName evidence="5">DNA topoisomerase 2-binding protein 1-like isoform X1</fullName>
    </submittedName>
</protein>
<accession>A0ABM1TE15</accession>
<dbReference type="CDD" id="cd18434">
    <property type="entry name" value="BRCT_TopBP1_rpt5"/>
    <property type="match status" value="1"/>
</dbReference>
<dbReference type="InterPro" id="IPR059215">
    <property type="entry name" value="BRCT2_TopBP1-like"/>
</dbReference>
<dbReference type="CDD" id="cd17718">
    <property type="entry name" value="BRCT_TopBP1_rpt3"/>
    <property type="match status" value="1"/>
</dbReference>
<dbReference type="PANTHER" id="PTHR13561:SF20">
    <property type="entry name" value="DNA TOPOISOMERASE 2-BINDING PROTEIN 1"/>
    <property type="match status" value="1"/>
</dbReference>
<keyword evidence="1" id="KW-0677">Repeat</keyword>